<dbReference type="GO" id="GO:0005829">
    <property type="term" value="C:cytosol"/>
    <property type="evidence" value="ECO:0007669"/>
    <property type="project" value="TreeGrafter"/>
</dbReference>
<dbReference type="NCBIfam" id="TIGR01587">
    <property type="entry name" value="cas3_core"/>
    <property type="match status" value="1"/>
</dbReference>
<dbReference type="InterPro" id="IPR014001">
    <property type="entry name" value="Helicase_ATP-bd"/>
</dbReference>
<dbReference type="GO" id="GO:0003724">
    <property type="term" value="F:RNA helicase activity"/>
    <property type="evidence" value="ECO:0007669"/>
    <property type="project" value="TreeGrafter"/>
</dbReference>
<keyword evidence="5" id="KW-0547">Nucleotide-binding</keyword>
<dbReference type="NCBIfam" id="TIGR01596">
    <property type="entry name" value="cas3_HD"/>
    <property type="match status" value="1"/>
</dbReference>
<evidence type="ECO:0000256" key="8">
    <source>
        <dbReference type="ARBA" id="ARBA00022840"/>
    </source>
</evidence>
<keyword evidence="8" id="KW-0067">ATP-binding</keyword>
<keyword evidence="3" id="KW-0540">Nuclease</keyword>
<dbReference type="SUPFAM" id="SSF52540">
    <property type="entry name" value="P-loop containing nucleoside triphosphate hydrolases"/>
    <property type="match status" value="1"/>
</dbReference>
<dbReference type="InterPro" id="IPR038257">
    <property type="entry name" value="CRISPR-assoc_Cas3_HD_sf"/>
</dbReference>
<evidence type="ECO:0000259" key="10">
    <source>
        <dbReference type="PROSITE" id="PS51643"/>
    </source>
</evidence>
<evidence type="ECO:0000313" key="12">
    <source>
        <dbReference type="Proteomes" id="UP000001203"/>
    </source>
</evidence>
<keyword evidence="6" id="KW-0378">Hydrolase</keyword>
<dbReference type="EMBL" id="CP000806">
    <property type="protein sequence ID" value="ACB50544.1"/>
    <property type="molecule type" value="Genomic_DNA"/>
</dbReference>
<accession>B1WUU3</accession>
<comment type="similarity">
    <text evidence="2">In the central section; belongs to the CRISPR-associated helicase Cas3 family.</text>
</comment>
<keyword evidence="9" id="KW-0051">Antiviral defense</keyword>
<dbReference type="PANTHER" id="PTHR47959">
    <property type="entry name" value="ATP-DEPENDENT RNA HELICASE RHLE-RELATED"/>
    <property type="match status" value="1"/>
</dbReference>
<dbReference type="GO" id="GO:0005524">
    <property type="term" value="F:ATP binding"/>
    <property type="evidence" value="ECO:0007669"/>
    <property type="project" value="UniProtKB-KW"/>
</dbReference>
<dbReference type="Pfam" id="PF18019">
    <property type="entry name" value="Cas3_HD"/>
    <property type="match status" value="1"/>
</dbReference>
<evidence type="ECO:0000313" key="11">
    <source>
        <dbReference type="EMBL" id="ACB50544.1"/>
    </source>
</evidence>
<evidence type="ECO:0000256" key="1">
    <source>
        <dbReference type="ARBA" id="ARBA00006847"/>
    </source>
</evidence>
<keyword evidence="4" id="KW-0479">Metal-binding</keyword>
<dbReference type="GO" id="GO:0016787">
    <property type="term" value="F:hydrolase activity"/>
    <property type="evidence" value="ECO:0007669"/>
    <property type="project" value="UniProtKB-KW"/>
</dbReference>
<dbReference type="PROSITE" id="PS51643">
    <property type="entry name" value="HD_CAS3"/>
    <property type="match status" value="1"/>
</dbReference>
<dbReference type="InterPro" id="IPR006474">
    <property type="entry name" value="Helicase_Cas3_CRISPR-ass_core"/>
</dbReference>
<feature type="domain" description="HD Cas3-type" evidence="10">
    <location>
        <begin position="34"/>
        <end position="281"/>
    </location>
</feature>
<dbReference type="Pfam" id="PF22590">
    <property type="entry name" value="Cas3-like_C_2"/>
    <property type="match status" value="1"/>
</dbReference>
<sequence length="801" mass="90420">MAVDGFILLRRKLMQLKSKLEPNILLAKSFDNTHWKGSYGLVGHTADVVNAVTTLVDILGAPEGICGADPLIEQFGLQCTLSELKATIRLAAYIHDWGKANEHFQGIVRAKMREAYPKRFLPENPQLMRHEVFSVLLAWEFKEWLEQGEGDFLIALAAAGGHHLKLGGRGGKCTDKLGEIRQSGDDKLHFYVIDRVNGKPQFNRHFHQLLKYGVKKLNLPEKVRFSQNFEKQLIEQSSLIWSIREIKDKRQNIKNFLSNEWEPDPVFLAVVKALLIAGDAIGSAIPPIDLKDDDGKPLSIEKWIKNEVTRTLNEEKLQKVIDVRLNGNQLRPFQINLAQSLARVTLARAGCGTGKTLGAYNWAKSKALGRKLIFCYPTTGTSTEGFLDYVHNQIDSVLLHSRADVDLEMATTGEEDDAGEGINNEGALKLESFKAWGRESIVCTVDTVLGLLQCNRRPIYCFPAIAQAAFVFDEVHCYDNRLFGALLRFLEVIKAPILLMSASFLPWQLEAIEKAVREPIEMIHGPVELETQPRYRFDYSEKPNWDRVEQELKNGGKVLWVCNQVNTAISVYKEAKAKGLNALIYHSRFRYKDRVKHHRDVVDAFKPENNEPVLAIATQVAEMSLDLSATLLVSQIADPAGLIQRLGRLNRRYCGHAKDALFYGDDKVGYPYSQQNLENGLSLIKSLRSEVCQADLAQWLESSDQEGKPDKQSVLLDKSWQTYPTSLREAGFNVTVLLEQDLTTIKSLPSKEIPRFTVPIPADPKAIKQWDKHKFYPIAPNNQWTYSSELGACEIKNETKK</sequence>
<dbReference type="KEGG" id="cyt:cce_1194"/>
<dbReference type="SMART" id="SM00487">
    <property type="entry name" value="DEXDc"/>
    <property type="match status" value="1"/>
</dbReference>
<dbReference type="Gene3D" id="3.40.50.300">
    <property type="entry name" value="P-loop containing nucleotide triphosphate hydrolases"/>
    <property type="match status" value="2"/>
</dbReference>
<dbReference type="InterPro" id="IPR027417">
    <property type="entry name" value="P-loop_NTPase"/>
</dbReference>
<keyword evidence="7" id="KW-0347">Helicase</keyword>
<dbReference type="AlphaFoldDB" id="B1WUU3"/>
<dbReference type="PANTHER" id="PTHR47959:SF16">
    <property type="entry name" value="CRISPR-ASSOCIATED NUCLEASE_HELICASE CAS3-RELATED"/>
    <property type="match status" value="1"/>
</dbReference>
<evidence type="ECO:0000256" key="2">
    <source>
        <dbReference type="ARBA" id="ARBA00009046"/>
    </source>
</evidence>
<name>B1WUU3_CROS5</name>
<evidence type="ECO:0000256" key="6">
    <source>
        <dbReference type="ARBA" id="ARBA00022801"/>
    </source>
</evidence>
<dbReference type="CDD" id="cd09641">
    <property type="entry name" value="Cas3''_I"/>
    <property type="match status" value="1"/>
</dbReference>
<dbReference type="InterPro" id="IPR050079">
    <property type="entry name" value="DEAD_box_RNA_helicase"/>
</dbReference>
<evidence type="ECO:0000256" key="5">
    <source>
        <dbReference type="ARBA" id="ARBA00022741"/>
    </source>
</evidence>
<evidence type="ECO:0000256" key="9">
    <source>
        <dbReference type="ARBA" id="ARBA00023118"/>
    </source>
</evidence>
<keyword evidence="12" id="KW-1185">Reference proteome</keyword>
<dbReference type="Gene3D" id="1.10.3210.30">
    <property type="match status" value="1"/>
</dbReference>
<proteinExistence type="inferred from homology"/>
<dbReference type="InterPro" id="IPR054712">
    <property type="entry name" value="Cas3-like_dom"/>
</dbReference>
<protein>
    <recommendedName>
        <fullName evidence="10">HD Cas3-type domain-containing protein</fullName>
    </recommendedName>
</protein>
<gene>
    <name evidence="11" type="ordered locus">cce_1194</name>
</gene>
<dbReference type="STRING" id="43989.cce_1194"/>
<dbReference type="InterPro" id="IPR006483">
    <property type="entry name" value="CRISPR-assoc_Cas3_HD"/>
</dbReference>
<organism evidence="11 12">
    <name type="scientific">Crocosphaera subtropica (strain ATCC 51142 / BH68)</name>
    <name type="common">Cyanothece sp. (strain ATCC 51142)</name>
    <dbReference type="NCBI Taxonomy" id="43989"/>
    <lineage>
        <taxon>Bacteria</taxon>
        <taxon>Bacillati</taxon>
        <taxon>Cyanobacteriota</taxon>
        <taxon>Cyanophyceae</taxon>
        <taxon>Oscillatoriophycideae</taxon>
        <taxon>Chroococcales</taxon>
        <taxon>Aphanothecaceae</taxon>
        <taxon>Crocosphaera</taxon>
        <taxon>Crocosphaera subtropica</taxon>
    </lineage>
</organism>
<dbReference type="GO" id="GO:0004518">
    <property type="term" value="F:nuclease activity"/>
    <property type="evidence" value="ECO:0007669"/>
    <property type="project" value="UniProtKB-KW"/>
</dbReference>
<dbReference type="GO" id="GO:0046872">
    <property type="term" value="F:metal ion binding"/>
    <property type="evidence" value="ECO:0007669"/>
    <property type="project" value="UniProtKB-KW"/>
</dbReference>
<reference evidence="11 12" key="1">
    <citation type="journal article" date="2008" name="Proc. Natl. Acad. Sci. U.S.A.">
        <title>The genome of Cyanothece 51142, a unicellular diazotrophic cyanobacterium important in the marine nitrogen cycle.</title>
        <authorList>
            <person name="Welsh E.A."/>
            <person name="Liberton M."/>
            <person name="Stoeckel J."/>
            <person name="Loh T."/>
            <person name="Elvitigala T."/>
            <person name="Wang C."/>
            <person name="Wollam A."/>
            <person name="Fulton R.S."/>
            <person name="Clifton S.W."/>
            <person name="Jacobs J.M."/>
            <person name="Aurora R."/>
            <person name="Ghosh B.K."/>
            <person name="Sherman L.A."/>
            <person name="Smith R.D."/>
            <person name="Wilson R.K."/>
            <person name="Pakrasi H.B."/>
        </authorList>
    </citation>
    <scope>NUCLEOTIDE SEQUENCE [LARGE SCALE GENOMIC DNA]</scope>
    <source>
        <strain evidence="12">ATCC 51142 / BH68</strain>
    </source>
</reference>
<dbReference type="HOGENOM" id="CLU_013108_0_0_3"/>
<evidence type="ECO:0000256" key="3">
    <source>
        <dbReference type="ARBA" id="ARBA00022722"/>
    </source>
</evidence>
<dbReference type="eggNOG" id="COG1203">
    <property type="taxonomic scope" value="Bacteria"/>
</dbReference>
<evidence type="ECO:0000256" key="4">
    <source>
        <dbReference type="ARBA" id="ARBA00022723"/>
    </source>
</evidence>
<dbReference type="GO" id="GO:0051607">
    <property type="term" value="P:defense response to virus"/>
    <property type="evidence" value="ECO:0007669"/>
    <property type="project" value="UniProtKB-KW"/>
</dbReference>
<dbReference type="Proteomes" id="UP000001203">
    <property type="component" value="Chromosome circular"/>
</dbReference>
<comment type="similarity">
    <text evidence="1">In the N-terminal section; belongs to the CRISPR-associated nuclease Cas3-HD family.</text>
</comment>
<evidence type="ECO:0000256" key="7">
    <source>
        <dbReference type="ARBA" id="ARBA00022806"/>
    </source>
</evidence>